<dbReference type="Proteomes" id="UP000046155">
    <property type="component" value="Unassembled WGS sequence"/>
</dbReference>
<keyword evidence="2" id="KW-1185">Reference proteome</keyword>
<gene>
    <name evidence="1" type="ORF">SSCH_1370015</name>
</gene>
<protein>
    <submittedName>
        <fullName evidence="1">Uncharacterized protein</fullName>
    </submittedName>
</protein>
<accession>A0A0B7MD06</accession>
<evidence type="ECO:0000313" key="2">
    <source>
        <dbReference type="Proteomes" id="UP000046155"/>
    </source>
</evidence>
<name>A0A0B7MD06_9FIRM</name>
<sequence>MYGDNVVIDADGKKLIIEHLYTVEDYFTFNIKVQSGEFIGASHFCISKENILSIVEVLSKMYETLSGCCEINDNDSDAHINLEMDKLGHIHMTGQIGGSHEEHSMKFKYSTDQTALSALIQNLKSSL</sequence>
<dbReference type="InterPro" id="IPR056510">
    <property type="entry name" value="WapI"/>
</dbReference>
<proteinExistence type="predicted"/>
<dbReference type="EMBL" id="CDRZ01000043">
    <property type="protein sequence ID" value="CEO87965.1"/>
    <property type="molecule type" value="Genomic_DNA"/>
</dbReference>
<evidence type="ECO:0000313" key="1">
    <source>
        <dbReference type="EMBL" id="CEO87965.1"/>
    </source>
</evidence>
<dbReference type="AlphaFoldDB" id="A0A0B7MD06"/>
<organism evidence="1 2">
    <name type="scientific">Syntrophaceticus schinkii</name>
    <dbReference type="NCBI Taxonomy" id="499207"/>
    <lineage>
        <taxon>Bacteria</taxon>
        <taxon>Bacillati</taxon>
        <taxon>Bacillota</taxon>
        <taxon>Clostridia</taxon>
        <taxon>Thermoanaerobacterales</taxon>
        <taxon>Thermoanaerobacterales Family III. Incertae Sedis</taxon>
        <taxon>Syntrophaceticus</taxon>
    </lineage>
</organism>
<reference evidence="2" key="1">
    <citation type="submission" date="2015-01" db="EMBL/GenBank/DDBJ databases">
        <authorList>
            <person name="Manzoor Shahid"/>
            <person name="Zubair Saima"/>
        </authorList>
    </citation>
    <scope>NUCLEOTIDE SEQUENCE [LARGE SCALE GENOMIC DNA]</scope>
    <source>
        <strain evidence="2">Sp3</strain>
    </source>
</reference>
<dbReference type="RefSeq" id="WP_044664228.1">
    <property type="nucleotide sequence ID" value="NZ_CDRZ01000043.1"/>
</dbReference>
<dbReference type="OrthoDB" id="2617436at2"/>
<dbReference type="Pfam" id="PF24716">
    <property type="entry name" value="WapI"/>
    <property type="match status" value="1"/>
</dbReference>